<accession>A0AAV9HD44</accession>
<sequence length="444" mass="48345">MTPLDHQPYLPDGNGPFQDTTTRGKRECTTTTESQTKRTKYSPPACIEEPGECSGSRTHPPLPSPEPSNQSLLNPNADPGHRPKHLVQIVGTHDGRNGVDATNTELQNPDLVGGETQDPDQQPRGGIVDRVRNRLRRHNILSANSAKAKRLSFKRAAKALSRTLCRSKGRRSKQAKGKMPETDLSNEGARVPNMDEDPESVIAQPSAVQPGGVYPVSRGPPGSGTGYQLPYRIAPEIHPAFRPQIQQQHQQVSDFQGGLYMTVPSQLATVQELHAMPSSTFRASPAQDKRGYYQPSSMRAGYSNPKGAVVMYSPHPIADAYTYEEDWSHVHEARAKAQAQAQAAQFRPQSTVAMVGGGGVGGGGGGQTPQIPERFSSKWKPRSFVSGSYRRARSVCGSLDSRVSWNPFDLPGPPKQTLMSDMMEVLAKREEARSDAQGQQRLAG</sequence>
<dbReference type="EMBL" id="MU865114">
    <property type="protein sequence ID" value="KAK4457453.1"/>
    <property type="molecule type" value="Genomic_DNA"/>
</dbReference>
<gene>
    <name evidence="2" type="ORF">QBC42DRAFT_318013</name>
</gene>
<comment type="caution">
    <text evidence="2">The sequence shown here is derived from an EMBL/GenBank/DDBJ whole genome shotgun (WGS) entry which is preliminary data.</text>
</comment>
<evidence type="ECO:0000313" key="2">
    <source>
        <dbReference type="EMBL" id="KAK4457453.1"/>
    </source>
</evidence>
<feature type="region of interest" description="Disordered" evidence="1">
    <location>
        <begin position="1"/>
        <end position="126"/>
    </location>
</feature>
<reference evidence="2" key="2">
    <citation type="submission" date="2023-06" db="EMBL/GenBank/DDBJ databases">
        <authorList>
            <consortium name="Lawrence Berkeley National Laboratory"/>
            <person name="Mondo S.J."/>
            <person name="Hensen N."/>
            <person name="Bonometti L."/>
            <person name="Westerberg I."/>
            <person name="Brannstrom I.O."/>
            <person name="Guillou S."/>
            <person name="Cros-Aarteil S."/>
            <person name="Calhoun S."/>
            <person name="Haridas S."/>
            <person name="Kuo A."/>
            <person name="Pangilinan J."/>
            <person name="Riley R."/>
            <person name="Labutti K."/>
            <person name="Andreopoulos B."/>
            <person name="Lipzen A."/>
            <person name="Chen C."/>
            <person name="Yanf M."/>
            <person name="Daum C."/>
            <person name="Ng V."/>
            <person name="Clum A."/>
            <person name="Steindorff A."/>
            <person name="Ohm R."/>
            <person name="Martin F."/>
            <person name="Silar P."/>
            <person name="Natvig D."/>
            <person name="Lalanne C."/>
            <person name="Gautier V."/>
            <person name="Ament-Velasquez S.L."/>
            <person name="Kruys A."/>
            <person name="Hutchinson M.I."/>
            <person name="Powell A.J."/>
            <person name="Barry K."/>
            <person name="Miller A.N."/>
            <person name="Grigoriev I.V."/>
            <person name="Debuchy R."/>
            <person name="Gladieux P."/>
            <person name="Thoren M.H."/>
            <person name="Johannesson H."/>
        </authorList>
    </citation>
    <scope>NUCLEOTIDE SEQUENCE</scope>
    <source>
        <strain evidence="2">PSN324</strain>
    </source>
</reference>
<name>A0AAV9HD44_9PEZI</name>
<keyword evidence="3" id="KW-1185">Reference proteome</keyword>
<feature type="compositionally biased region" description="Basic residues" evidence="1">
    <location>
        <begin position="165"/>
        <end position="176"/>
    </location>
</feature>
<dbReference type="AlphaFoldDB" id="A0AAV9HD44"/>
<protein>
    <submittedName>
        <fullName evidence="2">Uncharacterized protein</fullName>
    </submittedName>
</protein>
<evidence type="ECO:0000313" key="3">
    <source>
        <dbReference type="Proteomes" id="UP001321749"/>
    </source>
</evidence>
<evidence type="ECO:0000256" key="1">
    <source>
        <dbReference type="SAM" id="MobiDB-lite"/>
    </source>
</evidence>
<organism evidence="2 3">
    <name type="scientific">Cladorrhinum samala</name>
    <dbReference type="NCBI Taxonomy" id="585594"/>
    <lineage>
        <taxon>Eukaryota</taxon>
        <taxon>Fungi</taxon>
        <taxon>Dikarya</taxon>
        <taxon>Ascomycota</taxon>
        <taxon>Pezizomycotina</taxon>
        <taxon>Sordariomycetes</taxon>
        <taxon>Sordariomycetidae</taxon>
        <taxon>Sordariales</taxon>
        <taxon>Podosporaceae</taxon>
        <taxon>Cladorrhinum</taxon>
    </lineage>
</organism>
<feature type="region of interest" description="Disordered" evidence="1">
    <location>
        <begin position="162"/>
        <end position="189"/>
    </location>
</feature>
<proteinExistence type="predicted"/>
<dbReference type="Proteomes" id="UP001321749">
    <property type="component" value="Unassembled WGS sequence"/>
</dbReference>
<reference evidence="2" key="1">
    <citation type="journal article" date="2023" name="Mol. Phylogenet. Evol.">
        <title>Genome-scale phylogeny and comparative genomics of the fungal order Sordariales.</title>
        <authorList>
            <person name="Hensen N."/>
            <person name="Bonometti L."/>
            <person name="Westerberg I."/>
            <person name="Brannstrom I.O."/>
            <person name="Guillou S."/>
            <person name="Cros-Aarteil S."/>
            <person name="Calhoun S."/>
            <person name="Haridas S."/>
            <person name="Kuo A."/>
            <person name="Mondo S."/>
            <person name="Pangilinan J."/>
            <person name="Riley R."/>
            <person name="LaButti K."/>
            <person name="Andreopoulos B."/>
            <person name="Lipzen A."/>
            <person name="Chen C."/>
            <person name="Yan M."/>
            <person name="Daum C."/>
            <person name="Ng V."/>
            <person name="Clum A."/>
            <person name="Steindorff A."/>
            <person name="Ohm R.A."/>
            <person name="Martin F."/>
            <person name="Silar P."/>
            <person name="Natvig D.O."/>
            <person name="Lalanne C."/>
            <person name="Gautier V."/>
            <person name="Ament-Velasquez S.L."/>
            <person name="Kruys A."/>
            <person name="Hutchinson M.I."/>
            <person name="Powell A.J."/>
            <person name="Barry K."/>
            <person name="Miller A.N."/>
            <person name="Grigoriev I.V."/>
            <person name="Debuchy R."/>
            <person name="Gladieux P."/>
            <person name="Hiltunen Thoren M."/>
            <person name="Johannesson H."/>
        </authorList>
    </citation>
    <scope>NUCLEOTIDE SEQUENCE</scope>
    <source>
        <strain evidence="2">PSN324</strain>
    </source>
</reference>